<evidence type="ECO:0000313" key="2">
    <source>
        <dbReference type="EMBL" id="QPZ38258.1"/>
    </source>
</evidence>
<sequence>MRALADSIQEVMDLQVNFTATDSPAMRLRREKVMSWEALFVGLLPAESDDILAIKASNGAGNNAKVPWVRVFNPAQSPKTTEGWYVVLLIAADGHSASLSLNQGVTRLSRDDVDSRVAEARSILVQTNLTNDSSRQSRASETIKLDRSGLGASYESGNLVAFVYESGGVPDDEVIQQDLAWLLERLELLPYFEENAHELGIEPGELTANRSDAALICSKIYWDEEELYRTIESLIDESPQIILQGPPGTGKTFVAQHLAAYLLGQPGEVRDNPYIEVVQFHPSYGYEEFVEGLRPTASPAGVLEFKAFDGVLLRLADAINEDGMPRVLVIDEMNRANLPVVFGELMYLLEYREQSIHLMHRESFSLPSKLYIIGTMNTADRSIVHVDQALRRRFDFFDLNPNVEILRRHYAAGNVNKVGEGLFVGFEQLNTMLRSDLDRHNQVGHSYFMRPEMSYSRLRRVWERQVGQLIEDLLFDQPERLDDYKFERFWPND</sequence>
<dbReference type="Proteomes" id="UP000662814">
    <property type="component" value="Chromosome"/>
</dbReference>
<organism evidence="2 3">
    <name type="scientific">Paramicrobacterium chengjingii</name>
    <dbReference type="NCBI Taxonomy" id="2769067"/>
    <lineage>
        <taxon>Bacteria</taxon>
        <taxon>Bacillati</taxon>
        <taxon>Actinomycetota</taxon>
        <taxon>Actinomycetes</taxon>
        <taxon>Micrococcales</taxon>
        <taxon>Microbacteriaceae</taxon>
        <taxon>Paramicrobacterium</taxon>
    </lineage>
</organism>
<dbReference type="SUPFAM" id="SSF52540">
    <property type="entry name" value="P-loop containing nucleoside triphosphate hydrolases"/>
    <property type="match status" value="1"/>
</dbReference>
<name>A0ABX6YHJ4_9MICO</name>
<dbReference type="InterPro" id="IPR003593">
    <property type="entry name" value="AAA+_ATPase"/>
</dbReference>
<dbReference type="RefSeq" id="WP_166987000.1">
    <property type="nucleotide sequence ID" value="NZ_CP061169.1"/>
</dbReference>
<gene>
    <name evidence="2" type="ORF">HCR76_15950</name>
</gene>
<evidence type="ECO:0000313" key="3">
    <source>
        <dbReference type="Proteomes" id="UP000662814"/>
    </source>
</evidence>
<dbReference type="CDD" id="cd00009">
    <property type="entry name" value="AAA"/>
    <property type="match status" value="1"/>
</dbReference>
<dbReference type="SMART" id="SM00382">
    <property type="entry name" value="AAA"/>
    <property type="match status" value="1"/>
</dbReference>
<proteinExistence type="predicted"/>
<dbReference type="Gene3D" id="3.40.50.300">
    <property type="entry name" value="P-loop containing nucleotide triphosphate hydrolases"/>
    <property type="match status" value="1"/>
</dbReference>
<dbReference type="InterPro" id="IPR021961">
    <property type="entry name" value="McrB_DNA-bd"/>
</dbReference>
<dbReference type="Gene3D" id="3.30.920.90">
    <property type="match status" value="1"/>
</dbReference>
<dbReference type="PANTHER" id="PTHR37291">
    <property type="entry name" value="5-METHYLCYTOSINE-SPECIFIC RESTRICTION ENZYME B"/>
    <property type="match status" value="1"/>
</dbReference>
<evidence type="ECO:0000259" key="1">
    <source>
        <dbReference type="SMART" id="SM00382"/>
    </source>
</evidence>
<accession>A0ABX6YHJ4</accession>
<dbReference type="InterPro" id="IPR011704">
    <property type="entry name" value="ATPase_dyneun-rel_AAA"/>
</dbReference>
<dbReference type="PANTHER" id="PTHR37291:SF1">
    <property type="entry name" value="TYPE IV METHYL-DIRECTED RESTRICTION ENZYME ECOKMCRB SUBUNIT"/>
    <property type="match status" value="1"/>
</dbReference>
<dbReference type="Pfam" id="PF12102">
    <property type="entry name" value="MrcB_N"/>
    <property type="match status" value="1"/>
</dbReference>
<reference evidence="2 3" key="1">
    <citation type="submission" date="2020-12" db="EMBL/GenBank/DDBJ databases">
        <title>Microbacterium sp. HY060.</title>
        <authorList>
            <person name="Zhou J."/>
        </authorList>
    </citation>
    <scope>NUCLEOTIDE SEQUENCE [LARGE SCALE GENOMIC DNA]</scope>
    <source>
        <strain evidence="2 3">HY60</strain>
    </source>
</reference>
<keyword evidence="3" id="KW-1185">Reference proteome</keyword>
<feature type="domain" description="AAA+ ATPase" evidence="1">
    <location>
        <begin position="237"/>
        <end position="400"/>
    </location>
</feature>
<dbReference type="Pfam" id="PF07728">
    <property type="entry name" value="AAA_5"/>
    <property type="match status" value="1"/>
</dbReference>
<dbReference type="InterPro" id="IPR052934">
    <property type="entry name" value="Methyl-DNA_Rec/Restrict_Enz"/>
</dbReference>
<dbReference type="EMBL" id="CP061169">
    <property type="protein sequence ID" value="QPZ38258.1"/>
    <property type="molecule type" value="Genomic_DNA"/>
</dbReference>
<protein>
    <submittedName>
        <fullName evidence="2">DUF3578 domain-containing protein</fullName>
    </submittedName>
</protein>
<dbReference type="InterPro" id="IPR027417">
    <property type="entry name" value="P-loop_NTPase"/>
</dbReference>